<dbReference type="SUPFAM" id="SSF48726">
    <property type="entry name" value="Immunoglobulin"/>
    <property type="match status" value="1"/>
</dbReference>
<organism evidence="3">
    <name type="scientific">Iconisemion striatum</name>
    <dbReference type="NCBI Taxonomy" id="60296"/>
    <lineage>
        <taxon>Eukaryota</taxon>
        <taxon>Metazoa</taxon>
        <taxon>Chordata</taxon>
        <taxon>Craniata</taxon>
        <taxon>Vertebrata</taxon>
        <taxon>Euteleostomi</taxon>
        <taxon>Actinopterygii</taxon>
        <taxon>Neopterygii</taxon>
        <taxon>Teleostei</taxon>
        <taxon>Neoteleostei</taxon>
        <taxon>Acanthomorphata</taxon>
        <taxon>Ovalentaria</taxon>
        <taxon>Atherinomorphae</taxon>
        <taxon>Cyprinodontiformes</taxon>
        <taxon>Nothobranchiidae</taxon>
        <taxon>Iconisemion</taxon>
    </lineage>
</organism>
<dbReference type="InterPro" id="IPR013783">
    <property type="entry name" value="Ig-like_fold"/>
</dbReference>
<protein>
    <recommendedName>
        <fullName evidence="2">Immunoglobulin V-set domain-containing protein</fullName>
    </recommendedName>
</protein>
<accession>A0A1A7WAU0</accession>
<name>A0A1A7WAU0_9TELE</name>
<evidence type="ECO:0000256" key="1">
    <source>
        <dbReference type="SAM" id="SignalP"/>
    </source>
</evidence>
<evidence type="ECO:0000259" key="2">
    <source>
        <dbReference type="Pfam" id="PF07686"/>
    </source>
</evidence>
<feature type="domain" description="Immunoglobulin V-set" evidence="2">
    <location>
        <begin position="31"/>
        <end position="120"/>
    </location>
</feature>
<feature type="chain" id="PRO_5008362132" description="Immunoglobulin V-set domain-containing protein" evidence="1">
    <location>
        <begin position="23"/>
        <end position="171"/>
    </location>
</feature>
<dbReference type="Gene3D" id="2.60.40.10">
    <property type="entry name" value="Immunoglobulins"/>
    <property type="match status" value="1"/>
</dbReference>
<feature type="signal peptide" evidence="1">
    <location>
        <begin position="1"/>
        <end position="22"/>
    </location>
</feature>
<feature type="non-terminal residue" evidence="3">
    <location>
        <position position="171"/>
    </location>
</feature>
<dbReference type="InterPro" id="IPR036179">
    <property type="entry name" value="Ig-like_dom_sf"/>
</dbReference>
<evidence type="ECO:0000313" key="3">
    <source>
        <dbReference type="EMBL" id="SBP02629.1"/>
    </source>
</evidence>
<dbReference type="InterPro" id="IPR013106">
    <property type="entry name" value="Ig_V-set"/>
</dbReference>
<gene>
    <name evidence="3" type="primary">Nfu_g_1_015535</name>
</gene>
<proteinExistence type="predicted"/>
<dbReference type="AlphaFoldDB" id="A0A1A7WAU0"/>
<reference evidence="3" key="2">
    <citation type="submission" date="2016-06" db="EMBL/GenBank/DDBJ databases">
        <title>The genome of a short-lived fish provides insights into sex chromosome evolution and the genetic control of aging.</title>
        <authorList>
            <person name="Reichwald K."/>
            <person name="Felder M."/>
            <person name="Petzold A."/>
            <person name="Koch P."/>
            <person name="Groth M."/>
            <person name="Platzer M."/>
        </authorList>
    </citation>
    <scope>NUCLEOTIDE SEQUENCE</scope>
    <source>
        <tissue evidence="3">Brain</tissue>
    </source>
</reference>
<dbReference type="EMBL" id="HADW01001229">
    <property type="protein sequence ID" value="SBP02629.1"/>
    <property type="molecule type" value="Transcribed_RNA"/>
</dbReference>
<dbReference type="Pfam" id="PF07686">
    <property type="entry name" value="V-set"/>
    <property type="match status" value="1"/>
</dbReference>
<sequence length="171" mass="19207">MILHHASFCFFLLCLQVRSSSGAQVTHFFKEPGETISVTCSFLSPGAWRTFCRETCEGENVLIRTQRQTEQRGRYRTEYKSTYNLHVSISDLTQSDAGLYTCGLGGSSSLASYHEFRLVVVDALLDGTRDHRLLYKETSSSLTVACSFSRSGRTKFFCRGKCDGDQILVQT</sequence>
<keyword evidence="1" id="KW-0732">Signal</keyword>
<reference evidence="3" key="1">
    <citation type="submission" date="2016-05" db="EMBL/GenBank/DDBJ databases">
        <authorList>
            <person name="Lavstsen T."/>
            <person name="Jespersen J.S."/>
        </authorList>
    </citation>
    <scope>NUCLEOTIDE SEQUENCE</scope>
    <source>
        <tissue evidence="3">Brain</tissue>
    </source>
</reference>